<sequence>MFFASGLVTLLLSSFAAGAILKRDPICIRIEATISRASNVYYPGDPLYEKGVSHWAGSSAQVSKCVVEPGTAADVGHVLTILGKTRTPFAVKGGGHASNPNFSSTTGVHISMYRFSLVVYNPATQTAQIGAGLIWDEVYAALDPYGVNVLGGRVSGVGVAGLILGGGYSWKTNQYGMTVDTVTAYELVKPNGNVVTVTKASDPNLFWALKGGFNNFGIVTKFTLKTFPQTQVWGGMVLVGPDNIADVTAATAAFASVTDPKASLITAYNYGFPEISLLLVYDGPTPPPGIFDDFLAIPSLMSDIGTKSFTQLVAGFPTDSTKGNRGVFNSISLLEYTPSLLNVILNETNYWGAKLTPKSGAFISYSVEPFLPSIYSHNTDASAWPPYRAKPFQPINIFFSWTDAAFDNEYHDAMRTTTKVIYDAAKAEGQDLTNTLVYPNYAIFDTPLSTIYGSSLPKLRTIKCLVDPQNVMGLAGGWKF</sequence>
<dbReference type="GO" id="GO:0016491">
    <property type="term" value="F:oxidoreductase activity"/>
    <property type="evidence" value="ECO:0007669"/>
    <property type="project" value="UniProtKB-KW"/>
</dbReference>
<evidence type="ECO:0000256" key="3">
    <source>
        <dbReference type="ARBA" id="ARBA00022827"/>
    </source>
</evidence>
<feature type="chain" id="PRO_5002159957" description="FAD-binding PCMH-type domain-containing protein" evidence="5">
    <location>
        <begin position="19"/>
        <end position="480"/>
    </location>
</feature>
<dbReference type="InterPro" id="IPR016166">
    <property type="entry name" value="FAD-bd_PCMH"/>
</dbReference>
<dbReference type="OrthoDB" id="2151789at2759"/>
<accession>A0A0C2Z0N7</accession>
<dbReference type="GO" id="GO:0071949">
    <property type="term" value="F:FAD binding"/>
    <property type="evidence" value="ECO:0007669"/>
    <property type="project" value="InterPro"/>
</dbReference>
<dbReference type="PROSITE" id="PS51387">
    <property type="entry name" value="FAD_PCMH"/>
    <property type="match status" value="1"/>
</dbReference>
<dbReference type="HOGENOM" id="CLU_018354_1_0_1"/>
<protein>
    <recommendedName>
        <fullName evidence="6">FAD-binding PCMH-type domain-containing protein</fullName>
    </recommendedName>
</protein>
<keyword evidence="2" id="KW-0285">Flavoprotein</keyword>
<evidence type="ECO:0000256" key="5">
    <source>
        <dbReference type="SAM" id="SignalP"/>
    </source>
</evidence>
<dbReference type="InterPro" id="IPR016169">
    <property type="entry name" value="FAD-bd_PCMH_sub2"/>
</dbReference>
<reference evidence="8" key="2">
    <citation type="submission" date="2015-01" db="EMBL/GenBank/DDBJ databases">
        <title>Evolutionary Origins and Diversification of the Mycorrhizal Mutualists.</title>
        <authorList>
            <consortium name="DOE Joint Genome Institute"/>
            <consortium name="Mycorrhizal Genomics Consortium"/>
            <person name="Kohler A."/>
            <person name="Kuo A."/>
            <person name="Nagy L.G."/>
            <person name="Floudas D."/>
            <person name="Copeland A."/>
            <person name="Barry K.W."/>
            <person name="Cichocki N."/>
            <person name="Veneault-Fourrey C."/>
            <person name="LaButti K."/>
            <person name="Lindquist E.A."/>
            <person name="Lipzen A."/>
            <person name="Lundell T."/>
            <person name="Morin E."/>
            <person name="Murat C."/>
            <person name="Riley R."/>
            <person name="Ohm R."/>
            <person name="Sun H."/>
            <person name="Tunlid A."/>
            <person name="Henrissat B."/>
            <person name="Grigoriev I.V."/>
            <person name="Hibbett D.S."/>
            <person name="Martin F."/>
        </authorList>
    </citation>
    <scope>NUCLEOTIDE SEQUENCE [LARGE SCALE GENOMIC DNA]</scope>
    <source>
        <strain evidence="8">h7</strain>
    </source>
</reference>
<organism evidence="7 8">
    <name type="scientific">Hebeloma cylindrosporum</name>
    <dbReference type="NCBI Taxonomy" id="76867"/>
    <lineage>
        <taxon>Eukaryota</taxon>
        <taxon>Fungi</taxon>
        <taxon>Dikarya</taxon>
        <taxon>Basidiomycota</taxon>
        <taxon>Agaricomycotina</taxon>
        <taxon>Agaricomycetes</taxon>
        <taxon>Agaricomycetidae</taxon>
        <taxon>Agaricales</taxon>
        <taxon>Agaricineae</taxon>
        <taxon>Hymenogastraceae</taxon>
        <taxon>Hebeloma</taxon>
    </lineage>
</organism>
<dbReference type="Proteomes" id="UP000053424">
    <property type="component" value="Unassembled WGS sequence"/>
</dbReference>
<name>A0A0C2Z0N7_HEBCY</name>
<dbReference type="STRING" id="686832.A0A0C2Z0N7"/>
<dbReference type="Pfam" id="PF01565">
    <property type="entry name" value="FAD_binding_4"/>
    <property type="match status" value="1"/>
</dbReference>
<dbReference type="InterPro" id="IPR006094">
    <property type="entry name" value="Oxid_FAD_bind_N"/>
</dbReference>
<dbReference type="AlphaFoldDB" id="A0A0C2Z0N7"/>
<dbReference type="PANTHER" id="PTHR42973:SF13">
    <property type="entry name" value="FAD-BINDING PCMH-TYPE DOMAIN-CONTAINING PROTEIN"/>
    <property type="match status" value="1"/>
</dbReference>
<dbReference type="InterPro" id="IPR016167">
    <property type="entry name" value="FAD-bd_PCMH_sub1"/>
</dbReference>
<evidence type="ECO:0000256" key="4">
    <source>
        <dbReference type="ARBA" id="ARBA00023002"/>
    </source>
</evidence>
<dbReference type="Gene3D" id="3.30.43.10">
    <property type="entry name" value="Uridine Diphospho-n-acetylenolpyruvylglucosamine Reductase, domain 2"/>
    <property type="match status" value="1"/>
</dbReference>
<evidence type="ECO:0000256" key="1">
    <source>
        <dbReference type="ARBA" id="ARBA00005466"/>
    </source>
</evidence>
<gene>
    <name evidence="7" type="ORF">M413DRAFT_23084</name>
</gene>
<reference evidence="7 8" key="1">
    <citation type="submission" date="2014-04" db="EMBL/GenBank/DDBJ databases">
        <authorList>
            <consortium name="DOE Joint Genome Institute"/>
            <person name="Kuo A."/>
            <person name="Gay G."/>
            <person name="Dore J."/>
            <person name="Kohler A."/>
            <person name="Nagy L.G."/>
            <person name="Floudas D."/>
            <person name="Copeland A."/>
            <person name="Barry K.W."/>
            <person name="Cichocki N."/>
            <person name="Veneault-Fourrey C."/>
            <person name="LaButti K."/>
            <person name="Lindquist E.A."/>
            <person name="Lipzen A."/>
            <person name="Lundell T."/>
            <person name="Morin E."/>
            <person name="Murat C."/>
            <person name="Sun H."/>
            <person name="Tunlid A."/>
            <person name="Henrissat B."/>
            <person name="Grigoriev I.V."/>
            <person name="Hibbett D.S."/>
            <person name="Martin F."/>
            <person name="Nordberg H.P."/>
            <person name="Cantor M.N."/>
            <person name="Hua S.X."/>
        </authorList>
    </citation>
    <scope>NUCLEOTIDE SEQUENCE [LARGE SCALE GENOMIC DNA]</scope>
    <source>
        <strain evidence="8">h7</strain>
    </source>
</reference>
<keyword evidence="4" id="KW-0560">Oxidoreductase</keyword>
<dbReference type="EMBL" id="KN831770">
    <property type="protein sequence ID" value="KIM46717.1"/>
    <property type="molecule type" value="Genomic_DNA"/>
</dbReference>
<evidence type="ECO:0000256" key="2">
    <source>
        <dbReference type="ARBA" id="ARBA00022630"/>
    </source>
</evidence>
<comment type="similarity">
    <text evidence="1">Belongs to the oxygen-dependent FAD-linked oxidoreductase family.</text>
</comment>
<keyword evidence="3" id="KW-0274">FAD</keyword>
<evidence type="ECO:0000313" key="7">
    <source>
        <dbReference type="EMBL" id="KIM46717.1"/>
    </source>
</evidence>
<dbReference type="Gene3D" id="3.40.462.20">
    <property type="match status" value="1"/>
</dbReference>
<dbReference type="SUPFAM" id="SSF56176">
    <property type="entry name" value="FAD-binding/transporter-associated domain-like"/>
    <property type="match status" value="1"/>
</dbReference>
<feature type="domain" description="FAD-binding PCMH-type" evidence="6">
    <location>
        <begin position="59"/>
        <end position="229"/>
    </location>
</feature>
<dbReference type="InterPro" id="IPR050416">
    <property type="entry name" value="FAD-linked_Oxidoreductase"/>
</dbReference>
<proteinExistence type="inferred from homology"/>
<feature type="signal peptide" evidence="5">
    <location>
        <begin position="1"/>
        <end position="18"/>
    </location>
</feature>
<dbReference type="PANTHER" id="PTHR42973">
    <property type="entry name" value="BINDING OXIDOREDUCTASE, PUTATIVE (AFU_ORTHOLOGUE AFUA_1G17690)-RELATED"/>
    <property type="match status" value="1"/>
</dbReference>
<dbReference type="InterPro" id="IPR036318">
    <property type="entry name" value="FAD-bd_PCMH-like_sf"/>
</dbReference>
<evidence type="ECO:0000259" key="6">
    <source>
        <dbReference type="PROSITE" id="PS51387"/>
    </source>
</evidence>
<dbReference type="Gene3D" id="3.30.465.10">
    <property type="match status" value="1"/>
</dbReference>
<evidence type="ECO:0000313" key="8">
    <source>
        <dbReference type="Proteomes" id="UP000053424"/>
    </source>
</evidence>
<keyword evidence="8" id="KW-1185">Reference proteome</keyword>
<keyword evidence="5" id="KW-0732">Signal</keyword>